<dbReference type="PANTHER" id="PTHR21716">
    <property type="entry name" value="TRANSMEMBRANE PROTEIN"/>
    <property type="match status" value="1"/>
</dbReference>
<feature type="transmembrane region" description="Helical" evidence="7">
    <location>
        <begin position="147"/>
        <end position="169"/>
    </location>
</feature>
<dbReference type="AlphaFoldDB" id="A0A7S2IN93"/>
<evidence type="ECO:0000256" key="4">
    <source>
        <dbReference type="ARBA" id="ARBA00022989"/>
    </source>
</evidence>
<accession>A0A7S2IN93</accession>
<feature type="region of interest" description="Disordered" evidence="6">
    <location>
        <begin position="237"/>
        <end position="279"/>
    </location>
</feature>
<evidence type="ECO:0000256" key="7">
    <source>
        <dbReference type="SAM" id="Phobius"/>
    </source>
</evidence>
<dbReference type="GO" id="GO:0016020">
    <property type="term" value="C:membrane"/>
    <property type="evidence" value="ECO:0007669"/>
    <property type="project" value="UniProtKB-SubCell"/>
</dbReference>
<evidence type="ECO:0000256" key="2">
    <source>
        <dbReference type="ARBA" id="ARBA00009773"/>
    </source>
</evidence>
<protein>
    <submittedName>
        <fullName evidence="8">Uncharacterized protein</fullName>
    </submittedName>
</protein>
<feature type="region of interest" description="Disordered" evidence="6">
    <location>
        <begin position="298"/>
        <end position="334"/>
    </location>
</feature>
<feature type="transmembrane region" description="Helical" evidence="7">
    <location>
        <begin position="93"/>
        <end position="116"/>
    </location>
</feature>
<keyword evidence="5 7" id="KW-0472">Membrane</keyword>
<evidence type="ECO:0000256" key="3">
    <source>
        <dbReference type="ARBA" id="ARBA00022692"/>
    </source>
</evidence>
<reference evidence="8" key="1">
    <citation type="submission" date="2021-01" db="EMBL/GenBank/DDBJ databases">
        <authorList>
            <person name="Corre E."/>
            <person name="Pelletier E."/>
            <person name="Niang G."/>
            <person name="Scheremetjew M."/>
            <person name="Finn R."/>
            <person name="Kale V."/>
            <person name="Holt S."/>
            <person name="Cochrane G."/>
            <person name="Meng A."/>
            <person name="Brown T."/>
            <person name="Cohen L."/>
        </authorList>
    </citation>
    <scope>NUCLEOTIDE SEQUENCE</scope>
    <source>
        <strain evidence="8">UTEX LB 985</strain>
    </source>
</reference>
<dbReference type="InterPro" id="IPR002549">
    <property type="entry name" value="AI-2E-like"/>
</dbReference>
<dbReference type="EMBL" id="HBGU01065337">
    <property type="protein sequence ID" value="CAD9524357.1"/>
    <property type="molecule type" value="Transcribed_RNA"/>
</dbReference>
<comment type="similarity">
    <text evidence="2">Belongs to the autoinducer-2 exporter (AI-2E) (TC 2.A.86) family.</text>
</comment>
<organism evidence="8">
    <name type="scientific">Haptolina brevifila</name>
    <dbReference type="NCBI Taxonomy" id="156173"/>
    <lineage>
        <taxon>Eukaryota</taxon>
        <taxon>Haptista</taxon>
        <taxon>Haptophyta</taxon>
        <taxon>Prymnesiophyceae</taxon>
        <taxon>Prymnesiales</taxon>
        <taxon>Prymnesiaceae</taxon>
        <taxon>Haptolina</taxon>
    </lineage>
</organism>
<dbReference type="Pfam" id="PF01594">
    <property type="entry name" value="AI-2E_transport"/>
    <property type="match status" value="1"/>
</dbReference>
<sequence length="521" mass="55354">MLTMVQLHATNLLGYVATTDATNVVLMLCSSSLSRVLQLVTLLLSLGGTAIVFLTMTFYMLSSERDVLTLIVDKVHPAATQDALQRMRDTIDAIIVMPIAGAARNAMLTEFIYAVLGVRFRHLAALGVVIFTLFPLTYTWVVSVPWVLILLLVSGEWRTGVVLLALMVGSLSGHTASELRLQSQAGIGDYVHAFCIVLGVYVFGVQGVLFGPMIVCVAKLLTDIASELIRDAEGVITSPPAAPEEPTDAASAIPPPLHSRPSAASWPGSGGAPPASRMPSLIDRTMRRLSFLSSYKRQHTPSTPALGNGAHRSTNSFTHQPTAHPTGVKDSASQGAFPHWLAPTACNAAGLSAGFDGRYEMDGADAYGSAELQPPPPHLWPHELPCIVTVVVGLANDARGEEGSREKRVSVGALSGADDGEAVARPYRVRVTTSRQTRWDDFLTAVTERLVAVHRLSPGLRVSAIETAEGFLVGSTKDLREGEALGAHTLVITKGEGSTAHTAEEAVAKGLFFSPPSRAVS</sequence>
<gene>
    <name evidence="8" type="ORF">CBRE1094_LOCUS35609</name>
</gene>
<feature type="transmembrane region" description="Helical" evidence="7">
    <location>
        <begin position="190"/>
        <end position="215"/>
    </location>
</feature>
<evidence type="ECO:0000256" key="6">
    <source>
        <dbReference type="SAM" id="MobiDB-lite"/>
    </source>
</evidence>
<feature type="transmembrane region" description="Helical" evidence="7">
    <location>
        <begin position="36"/>
        <end position="61"/>
    </location>
</feature>
<feature type="compositionally biased region" description="Polar residues" evidence="6">
    <location>
        <begin position="298"/>
        <end position="323"/>
    </location>
</feature>
<evidence type="ECO:0000256" key="5">
    <source>
        <dbReference type="ARBA" id="ARBA00023136"/>
    </source>
</evidence>
<feature type="transmembrane region" description="Helical" evidence="7">
    <location>
        <begin position="123"/>
        <end position="141"/>
    </location>
</feature>
<evidence type="ECO:0000256" key="1">
    <source>
        <dbReference type="ARBA" id="ARBA00004141"/>
    </source>
</evidence>
<dbReference type="PANTHER" id="PTHR21716:SF4">
    <property type="entry name" value="TRANSMEMBRANE PROTEIN 245"/>
    <property type="match status" value="1"/>
</dbReference>
<name>A0A7S2IN93_9EUKA</name>
<keyword evidence="4 7" id="KW-1133">Transmembrane helix</keyword>
<keyword evidence="3 7" id="KW-0812">Transmembrane</keyword>
<proteinExistence type="inferred from homology"/>
<comment type="subcellular location">
    <subcellularLocation>
        <location evidence="1">Membrane</location>
        <topology evidence="1">Multi-pass membrane protein</topology>
    </subcellularLocation>
</comment>
<evidence type="ECO:0000313" key="8">
    <source>
        <dbReference type="EMBL" id="CAD9524357.1"/>
    </source>
</evidence>